<evidence type="ECO:0000256" key="1">
    <source>
        <dbReference type="SAM" id="MobiDB-lite"/>
    </source>
</evidence>
<dbReference type="InterPro" id="IPR011979">
    <property type="entry name" value="Antitox_Xre"/>
</dbReference>
<dbReference type="RefSeq" id="WP_206087888.1">
    <property type="nucleotide sequence ID" value="NZ_CP065053.1"/>
</dbReference>
<feature type="domain" description="Antitoxin Xre/MbcA/ParS-like toxin-binding" evidence="2">
    <location>
        <begin position="166"/>
        <end position="215"/>
    </location>
</feature>
<protein>
    <submittedName>
        <fullName evidence="4">DUF2384 domain-containing protein</fullName>
    </submittedName>
</protein>
<sequence>MATKRLGVLGKKGAETPDTASSAGTFVTGKSPRPGPGRDRATAENLRASNPARADPGMLTKAMHRAEAVRTRLERTASPDIGENAFADLVGTLSSDLSKAIHAIRNGFPASMLKDASAYFDVPANRIGAIVRLPETAVATLVKRGANLDASVSERIWRLADLTNMAEDVFEDEAAAKLWLTTPNRTFLNLAPLDYLDTEPGAMSVRQVLNAIATGGAA</sequence>
<feature type="domain" description="Antitoxin Xre-like helix-turn-helix" evidence="3">
    <location>
        <begin position="100"/>
        <end position="160"/>
    </location>
</feature>
<keyword evidence="5" id="KW-1185">Reference proteome</keyword>
<dbReference type="Pfam" id="PF09722">
    <property type="entry name" value="Xre_MbcA_ParS_C"/>
    <property type="match status" value="1"/>
</dbReference>
<dbReference type="NCBIfam" id="TIGR02293">
    <property type="entry name" value="TAS_TIGR02293"/>
    <property type="match status" value="1"/>
</dbReference>
<evidence type="ECO:0000259" key="2">
    <source>
        <dbReference type="Pfam" id="PF09722"/>
    </source>
</evidence>
<dbReference type="EMBL" id="CP065053">
    <property type="protein sequence ID" value="QPI48252.1"/>
    <property type="molecule type" value="Genomic_DNA"/>
</dbReference>
<feature type="region of interest" description="Disordered" evidence="1">
    <location>
        <begin position="1"/>
        <end position="56"/>
    </location>
</feature>
<dbReference type="InterPro" id="IPR024467">
    <property type="entry name" value="Xre/MbcA/ParS-like_toxin-bd"/>
</dbReference>
<evidence type="ECO:0000259" key="3">
    <source>
        <dbReference type="Pfam" id="PF20432"/>
    </source>
</evidence>
<evidence type="ECO:0000313" key="5">
    <source>
        <dbReference type="Proteomes" id="UP000662888"/>
    </source>
</evidence>
<reference evidence="4 5" key="1">
    <citation type="submission" date="2020-11" db="EMBL/GenBank/DDBJ databases">
        <authorList>
            <person name="Sun Q."/>
        </authorList>
    </citation>
    <scope>NUCLEOTIDE SEQUENCE [LARGE SCALE GENOMIC DNA]</scope>
    <source>
        <strain evidence="4 5">P8398</strain>
    </source>
</reference>
<accession>A0AA48W9A1</accession>
<evidence type="ECO:0000313" key="4">
    <source>
        <dbReference type="EMBL" id="QPI48252.1"/>
    </source>
</evidence>
<dbReference type="Proteomes" id="UP000662888">
    <property type="component" value="Chromosome"/>
</dbReference>
<dbReference type="Pfam" id="PF20432">
    <property type="entry name" value="Xre-like-HTH"/>
    <property type="match status" value="1"/>
</dbReference>
<name>A0AA48W9A1_9BURK</name>
<gene>
    <name evidence="4" type="ORF">IV454_22270</name>
</gene>
<dbReference type="InterPro" id="IPR046847">
    <property type="entry name" value="Xre-like_HTH"/>
</dbReference>
<organism evidence="4 5">
    <name type="scientific">Massilia antarctica</name>
    <dbReference type="NCBI Taxonomy" id="2765360"/>
    <lineage>
        <taxon>Bacteria</taxon>
        <taxon>Pseudomonadati</taxon>
        <taxon>Pseudomonadota</taxon>
        <taxon>Betaproteobacteria</taxon>
        <taxon>Burkholderiales</taxon>
        <taxon>Oxalobacteraceae</taxon>
        <taxon>Telluria group</taxon>
        <taxon>Massilia</taxon>
    </lineage>
</organism>
<proteinExistence type="predicted"/>